<comment type="caution">
    <text evidence="1">The sequence shown here is derived from an EMBL/GenBank/DDBJ whole genome shotgun (WGS) entry which is preliminary data.</text>
</comment>
<reference evidence="1 2" key="1">
    <citation type="journal article" date="2022" name="Nat. Plants">
        <title>Genomes of leafy and leafless Platanthera orchids illuminate the evolution of mycoheterotrophy.</title>
        <authorList>
            <person name="Li M.H."/>
            <person name="Liu K.W."/>
            <person name="Li Z."/>
            <person name="Lu H.C."/>
            <person name="Ye Q.L."/>
            <person name="Zhang D."/>
            <person name="Wang J.Y."/>
            <person name="Li Y.F."/>
            <person name="Zhong Z.M."/>
            <person name="Liu X."/>
            <person name="Yu X."/>
            <person name="Liu D.K."/>
            <person name="Tu X.D."/>
            <person name="Liu B."/>
            <person name="Hao Y."/>
            <person name="Liao X.Y."/>
            <person name="Jiang Y.T."/>
            <person name="Sun W.H."/>
            <person name="Chen J."/>
            <person name="Chen Y.Q."/>
            <person name="Ai Y."/>
            <person name="Zhai J.W."/>
            <person name="Wu S.S."/>
            <person name="Zhou Z."/>
            <person name="Hsiao Y.Y."/>
            <person name="Wu W.L."/>
            <person name="Chen Y.Y."/>
            <person name="Lin Y.F."/>
            <person name="Hsu J.L."/>
            <person name="Li C.Y."/>
            <person name="Wang Z.W."/>
            <person name="Zhao X."/>
            <person name="Zhong W.Y."/>
            <person name="Ma X.K."/>
            <person name="Ma L."/>
            <person name="Huang J."/>
            <person name="Chen G.Z."/>
            <person name="Huang M.Z."/>
            <person name="Huang L."/>
            <person name="Peng D.H."/>
            <person name="Luo Y.B."/>
            <person name="Zou S.Q."/>
            <person name="Chen S.P."/>
            <person name="Lan S."/>
            <person name="Tsai W.C."/>
            <person name="Van de Peer Y."/>
            <person name="Liu Z.J."/>
        </authorList>
    </citation>
    <scope>NUCLEOTIDE SEQUENCE [LARGE SCALE GENOMIC DNA]</scope>
    <source>
        <strain evidence="1">Lor288</strain>
    </source>
</reference>
<evidence type="ECO:0000313" key="2">
    <source>
        <dbReference type="Proteomes" id="UP001412067"/>
    </source>
</evidence>
<sequence length="111" mass="12436">MLPEAGKASPCSHPQIQLKFQVAISRFDWDPLALLQSLHPGYDFLRPISLRHVGAIGGVSVQMCRRLDEGFEGGEIRRGEDELRWLHGILTRRGATKAMKSVVVRDGPKYL</sequence>
<dbReference type="EMBL" id="JBBWWR010000012">
    <property type="protein sequence ID" value="KAK8958211.1"/>
    <property type="molecule type" value="Genomic_DNA"/>
</dbReference>
<keyword evidence="2" id="KW-1185">Reference proteome</keyword>
<evidence type="ECO:0000313" key="1">
    <source>
        <dbReference type="EMBL" id="KAK8958211.1"/>
    </source>
</evidence>
<proteinExistence type="predicted"/>
<dbReference type="Proteomes" id="UP001412067">
    <property type="component" value="Unassembled WGS sequence"/>
</dbReference>
<protein>
    <submittedName>
        <fullName evidence="1">Uncharacterized protein</fullName>
    </submittedName>
</protein>
<accession>A0ABR2M2C0</accession>
<organism evidence="1 2">
    <name type="scientific">Platanthera guangdongensis</name>
    <dbReference type="NCBI Taxonomy" id="2320717"/>
    <lineage>
        <taxon>Eukaryota</taxon>
        <taxon>Viridiplantae</taxon>
        <taxon>Streptophyta</taxon>
        <taxon>Embryophyta</taxon>
        <taxon>Tracheophyta</taxon>
        <taxon>Spermatophyta</taxon>
        <taxon>Magnoliopsida</taxon>
        <taxon>Liliopsida</taxon>
        <taxon>Asparagales</taxon>
        <taxon>Orchidaceae</taxon>
        <taxon>Orchidoideae</taxon>
        <taxon>Orchideae</taxon>
        <taxon>Orchidinae</taxon>
        <taxon>Platanthera</taxon>
    </lineage>
</organism>
<gene>
    <name evidence="1" type="ORF">KSP40_PGU010495</name>
</gene>
<name>A0ABR2M2C0_9ASPA</name>